<name>A0A0C3F7F4_PILCF</name>
<keyword evidence="2" id="KW-1185">Reference proteome</keyword>
<dbReference type="EMBL" id="KN833041">
    <property type="protein sequence ID" value="KIM75834.1"/>
    <property type="molecule type" value="Genomic_DNA"/>
</dbReference>
<reference evidence="1 2" key="1">
    <citation type="submission" date="2014-04" db="EMBL/GenBank/DDBJ databases">
        <authorList>
            <consortium name="DOE Joint Genome Institute"/>
            <person name="Kuo A."/>
            <person name="Tarkka M."/>
            <person name="Buscot F."/>
            <person name="Kohler A."/>
            <person name="Nagy L.G."/>
            <person name="Floudas D."/>
            <person name="Copeland A."/>
            <person name="Barry K.W."/>
            <person name="Cichocki N."/>
            <person name="Veneault-Fourrey C."/>
            <person name="LaButti K."/>
            <person name="Lindquist E.A."/>
            <person name="Lipzen A."/>
            <person name="Lundell T."/>
            <person name="Morin E."/>
            <person name="Murat C."/>
            <person name="Sun H."/>
            <person name="Tunlid A."/>
            <person name="Henrissat B."/>
            <person name="Grigoriev I.V."/>
            <person name="Hibbett D.S."/>
            <person name="Martin F."/>
            <person name="Nordberg H.P."/>
            <person name="Cantor M.N."/>
            <person name="Hua S.X."/>
        </authorList>
    </citation>
    <scope>NUCLEOTIDE SEQUENCE [LARGE SCALE GENOMIC DNA]</scope>
    <source>
        <strain evidence="1 2">F 1598</strain>
    </source>
</reference>
<proteinExistence type="predicted"/>
<reference evidence="2" key="2">
    <citation type="submission" date="2015-01" db="EMBL/GenBank/DDBJ databases">
        <title>Evolutionary Origins and Diversification of the Mycorrhizal Mutualists.</title>
        <authorList>
            <consortium name="DOE Joint Genome Institute"/>
            <consortium name="Mycorrhizal Genomics Consortium"/>
            <person name="Kohler A."/>
            <person name="Kuo A."/>
            <person name="Nagy L.G."/>
            <person name="Floudas D."/>
            <person name="Copeland A."/>
            <person name="Barry K.W."/>
            <person name="Cichocki N."/>
            <person name="Veneault-Fourrey C."/>
            <person name="LaButti K."/>
            <person name="Lindquist E.A."/>
            <person name="Lipzen A."/>
            <person name="Lundell T."/>
            <person name="Morin E."/>
            <person name="Murat C."/>
            <person name="Riley R."/>
            <person name="Ohm R."/>
            <person name="Sun H."/>
            <person name="Tunlid A."/>
            <person name="Henrissat B."/>
            <person name="Grigoriev I.V."/>
            <person name="Hibbett D.S."/>
            <person name="Martin F."/>
        </authorList>
    </citation>
    <scope>NUCLEOTIDE SEQUENCE [LARGE SCALE GENOMIC DNA]</scope>
    <source>
        <strain evidence="2">F 1598</strain>
    </source>
</reference>
<dbReference type="Proteomes" id="UP000054166">
    <property type="component" value="Unassembled WGS sequence"/>
</dbReference>
<protein>
    <submittedName>
        <fullName evidence="1">Uncharacterized protein</fullName>
    </submittedName>
</protein>
<sequence length="92" mass="10506">MPRGEKAQNIYVITLHDDADYSAHIKDLERVISIENARVASGDSETTLVSYVDFEIFVEAGLPRYTGTFSKPVLRWIRARQEVKRVEHDVNA</sequence>
<gene>
    <name evidence="1" type="ORF">PILCRDRAFT_826868</name>
</gene>
<dbReference type="HOGENOM" id="CLU_2414104_0_0_1"/>
<dbReference type="InParanoid" id="A0A0C3F7F4"/>
<evidence type="ECO:0000313" key="1">
    <source>
        <dbReference type="EMBL" id="KIM75834.1"/>
    </source>
</evidence>
<organism evidence="1 2">
    <name type="scientific">Piloderma croceum (strain F 1598)</name>
    <dbReference type="NCBI Taxonomy" id="765440"/>
    <lineage>
        <taxon>Eukaryota</taxon>
        <taxon>Fungi</taxon>
        <taxon>Dikarya</taxon>
        <taxon>Basidiomycota</taxon>
        <taxon>Agaricomycotina</taxon>
        <taxon>Agaricomycetes</taxon>
        <taxon>Agaricomycetidae</taxon>
        <taxon>Atheliales</taxon>
        <taxon>Atheliaceae</taxon>
        <taxon>Piloderma</taxon>
    </lineage>
</organism>
<accession>A0A0C3F7F4</accession>
<evidence type="ECO:0000313" key="2">
    <source>
        <dbReference type="Proteomes" id="UP000054166"/>
    </source>
</evidence>
<dbReference type="AlphaFoldDB" id="A0A0C3F7F4"/>